<dbReference type="SUPFAM" id="SSF46785">
    <property type="entry name" value="Winged helix' DNA-binding domain"/>
    <property type="match status" value="1"/>
</dbReference>
<feature type="region of interest" description="Disordered" evidence="1">
    <location>
        <begin position="31"/>
        <end position="87"/>
    </location>
</feature>
<sequence>MPGVRLTAHDRRRIADGLAEGLSYGEIARRLDRPTSTVTREITRNGGPSGYRPDRAQQAAVRRARRGRPTPAPGGVPDGPAPAATDPYGRDGEAVDAFADELARLLTVLGLPPMAARVVACLSVTDDGSLTAADLTRRLGVSPASVSKAVAYLEGQELLRRRRDGPRDRERYVIDGDVWRRSLLASAHRNALLAATTRRGAHVLGPATPAGARMDGAAALLDHIVEAIIRTVGPPPHH</sequence>
<accession>A0AAU8JRD6</accession>
<gene>
    <name evidence="4" type="ORF">ABWK59_05260</name>
</gene>
<evidence type="ECO:0000259" key="3">
    <source>
        <dbReference type="Pfam" id="PF13936"/>
    </source>
</evidence>
<dbReference type="AlphaFoldDB" id="A0AAU8JRD6"/>
<dbReference type="RefSeq" id="WP_354638213.1">
    <property type="nucleotide sequence ID" value="NZ_CP159872.1"/>
</dbReference>
<dbReference type="EMBL" id="CP159872">
    <property type="protein sequence ID" value="XCM78373.1"/>
    <property type="molecule type" value="Genomic_DNA"/>
</dbReference>
<dbReference type="GO" id="GO:0032196">
    <property type="term" value="P:transposition"/>
    <property type="evidence" value="ECO:0007669"/>
    <property type="project" value="TreeGrafter"/>
</dbReference>
<dbReference type="InterPro" id="IPR000835">
    <property type="entry name" value="HTH_MarR-typ"/>
</dbReference>
<dbReference type="InterPro" id="IPR036388">
    <property type="entry name" value="WH-like_DNA-bd_sf"/>
</dbReference>
<dbReference type="PANTHER" id="PTHR10948">
    <property type="entry name" value="TRANSPOSASE"/>
    <property type="match status" value="1"/>
</dbReference>
<dbReference type="GO" id="GO:0004803">
    <property type="term" value="F:transposase activity"/>
    <property type="evidence" value="ECO:0007669"/>
    <property type="project" value="TreeGrafter"/>
</dbReference>
<evidence type="ECO:0000259" key="2">
    <source>
        <dbReference type="Pfam" id="PF12802"/>
    </source>
</evidence>
<dbReference type="Pfam" id="PF12802">
    <property type="entry name" value="MarR_2"/>
    <property type="match status" value="1"/>
</dbReference>
<dbReference type="KEGG" id="kcm:ABWK59_05260"/>
<feature type="domain" description="Transposase IS30-like HTH" evidence="3">
    <location>
        <begin position="5"/>
        <end position="45"/>
    </location>
</feature>
<evidence type="ECO:0000256" key="1">
    <source>
        <dbReference type="SAM" id="MobiDB-lite"/>
    </source>
</evidence>
<dbReference type="Gene3D" id="1.10.10.10">
    <property type="entry name" value="Winged helix-like DNA-binding domain superfamily/Winged helix DNA-binding domain"/>
    <property type="match status" value="1"/>
</dbReference>
<dbReference type="GO" id="GO:0005829">
    <property type="term" value="C:cytosol"/>
    <property type="evidence" value="ECO:0007669"/>
    <property type="project" value="TreeGrafter"/>
</dbReference>
<evidence type="ECO:0000313" key="4">
    <source>
        <dbReference type="EMBL" id="XCM78373.1"/>
    </source>
</evidence>
<dbReference type="GO" id="GO:0003700">
    <property type="term" value="F:DNA-binding transcription factor activity"/>
    <property type="evidence" value="ECO:0007669"/>
    <property type="project" value="InterPro"/>
</dbReference>
<name>A0AAU8JRD6_9ACTN</name>
<dbReference type="InterPro" id="IPR051917">
    <property type="entry name" value="Transposase-Integrase"/>
</dbReference>
<dbReference type="Pfam" id="PF13936">
    <property type="entry name" value="HTH_38"/>
    <property type="match status" value="1"/>
</dbReference>
<organism evidence="4">
    <name type="scientific">Kitasatospora camelliae</name>
    <dbReference type="NCBI Taxonomy" id="3156397"/>
    <lineage>
        <taxon>Bacteria</taxon>
        <taxon>Bacillati</taxon>
        <taxon>Actinomycetota</taxon>
        <taxon>Actinomycetes</taxon>
        <taxon>Kitasatosporales</taxon>
        <taxon>Streptomycetaceae</taxon>
        <taxon>Kitasatospora</taxon>
    </lineage>
</organism>
<dbReference type="InterPro" id="IPR025246">
    <property type="entry name" value="IS30-like_HTH"/>
</dbReference>
<reference evidence="4" key="1">
    <citation type="submission" date="2024-06" db="EMBL/GenBank/DDBJ databases">
        <title>The genome sequences of Kitasatospora sp. strain HUAS MG31.</title>
        <authorList>
            <person name="Mo P."/>
        </authorList>
    </citation>
    <scope>NUCLEOTIDE SEQUENCE</scope>
    <source>
        <strain evidence="4">HUAS MG31</strain>
    </source>
</reference>
<protein>
    <submittedName>
        <fullName evidence="4">Helix-turn-helix domain-containing protein</fullName>
    </submittedName>
</protein>
<feature type="domain" description="HTH marR-type" evidence="2">
    <location>
        <begin position="109"/>
        <end position="166"/>
    </location>
</feature>
<proteinExistence type="predicted"/>
<dbReference type="InterPro" id="IPR036390">
    <property type="entry name" value="WH_DNA-bd_sf"/>
</dbReference>
<dbReference type="PANTHER" id="PTHR10948:SF23">
    <property type="entry name" value="TRANSPOSASE INSI FOR INSERTION SEQUENCE ELEMENT IS30A-RELATED"/>
    <property type="match status" value="1"/>
</dbReference>